<dbReference type="RefSeq" id="WP_168484419.1">
    <property type="nucleotide sequence ID" value="NZ_JAAZSQ010000001.1"/>
</dbReference>
<reference evidence="1 2" key="1">
    <citation type="submission" date="2020-04" db="EMBL/GenBank/DDBJ databases">
        <title>Arthrobacter sp. nov.</title>
        <authorList>
            <person name="Liu S."/>
        </authorList>
    </citation>
    <scope>NUCLEOTIDE SEQUENCE [LARGE SCALE GENOMIC DNA]</scope>
    <source>
        <strain evidence="1 2">E918</strain>
    </source>
</reference>
<name>A0A7X6H9R0_9MICC</name>
<keyword evidence="2" id="KW-1185">Reference proteome</keyword>
<dbReference type="Proteomes" id="UP000544090">
    <property type="component" value="Unassembled WGS sequence"/>
</dbReference>
<accession>A0A7X6H9R0</accession>
<organism evidence="1 2">
    <name type="scientific">Arthrobacter mobilis</name>
    <dbReference type="NCBI Taxonomy" id="2724944"/>
    <lineage>
        <taxon>Bacteria</taxon>
        <taxon>Bacillati</taxon>
        <taxon>Actinomycetota</taxon>
        <taxon>Actinomycetes</taxon>
        <taxon>Micrococcales</taxon>
        <taxon>Micrococcaceae</taxon>
        <taxon>Arthrobacter</taxon>
    </lineage>
</organism>
<evidence type="ECO:0000313" key="1">
    <source>
        <dbReference type="EMBL" id="NKX53066.1"/>
    </source>
</evidence>
<gene>
    <name evidence="1" type="ORF">HGG74_00655</name>
</gene>
<sequence length="69" mass="7380">MEEELKQVWAASAVIETLQSEIDQAQTFLDEAIDVAVKAGAAPEEIGDAANLTPAELDERVQNISAEPV</sequence>
<dbReference type="EMBL" id="JAAZSQ010000001">
    <property type="protein sequence ID" value="NKX53066.1"/>
    <property type="molecule type" value="Genomic_DNA"/>
</dbReference>
<evidence type="ECO:0000313" key="2">
    <source>
        <dbReference type="Proteomes" id="UP000544090"/>
    </source>
</evidence>
<protein>
    <submittedName>
        <fullName evidence="1">Uncharacterized protein</fullName>
    </submittedName>
</protein>
<proteinExistence type="predicted"/>
<dbReference type="AlphaFoldDB" id="A0A7X6H9R0"/>
<comment type="caution">
    <text evidence="1">The sequence shown here is derived from an EMBL/GenBank/DDBJ whole genome shotgun (WGS) entry which is preliminary data.</text>
</comment>